<dbReference type="PANTHER" id="PTHR22916">
    <property type="entry name" value="GLYCOSYLTRANSFERASE"/>
    <property type="match status" value="1"/>
</dbReference>
<dbReference type="Proteomes" id="UP000316726">
    <property type="component" value="Chromosome 20"/>
</dbReference>
<organism evidence="4 5">
    <name type="scientific">Chloropicon primus</name>
    <dbReference type="NCBI Taxonomy" id="1764295"/>
    <lineage>
        <taxon>Eukaryota</taxon>
        <taxon>Viridiplantae</taxon>
        <taxon>Chlorophyta</taxon>
        <taxon>Chloropicophyceae</taxon>
        <taxon>Chloropicales</taxon>
        <taxon>Chloropicaceae</taxon>
        <taxon>Chloropicon</taxon>
    </lineage>
</organism>
<proteinExistence type="predicted"/>
<evidence type="ECO:0000256" key="2">
    <source>
        <dbReference type="SAM" id="SignalP"/>
    </source>
</evidence>
<dbReference type="PANTHER" id="PTHR22916:SF3">
    <property type="entry name" value="UDP-GLCNAC:BETAGAL BETA-1,3-N-ACETYLGLUCOSAMINYLTRANSFERASE-LIKE PROTEIN 1"/>
    <property type="match status" value="1"/>
</dbReference>
<evidence type="ECO:0000256" key="1">
    <source>
        <dbReference type="SAM" id="MobiDB-lite"/>
    </source>
</evidence>
<name>A0A5B8N1R3_9CHLO</name>
<dbReference type="Gene3D" id="3.90.550.10">
    <property type="entry name" value="Spore Coat Polysaccharide Biosynthesis Protein SpsA, Chain A"/>
    <property type="match status" value="1"/>
</dbReference>
<feature type="region of interest" description="Disordered" evidence="1">
    <location>
        <begin position="28"/>
        <end position="66"/>
    </location>
</feature>
<gene>
    <name evidence="4" type="ORF">A3770_20p85900</name>
</gene>
<dbReference type="Pfam" id="PF00535">
    <property type="entry name" value="Glycos_transf_2"/>
    <property type="match status" value="1"/>
</dbReference>
<dbReference type="OrthoDB" id="2918at2759"/>
<dbReference type="GO" id="GO:0016758">
    <property type="term" value="F:hexosyltransferase activity"/>
    <property type="evidence" value="ECO:0007669"/>
    <property type="project" value="UniProtKB-ARBA"/>
</dbReference>
<feature type="signal peptide" evidence="2">
    <location>
        <begin position="1"/>
        <end position="20"/>
    </location>
</feature>
<sequence length="585" mass="66052">MGIALALSMLVILYWGLVDINQVKENMSKGAGRKPSPWLKNRDASQGGDGDGTVPLPPLSEGRGGDLGAEEVVLPRQAPPTAEVVSFKAFKKPNVKMGPFSYFKAIEPRANMTVCGLTYAEEPYVKVTTEADHRCKCYASHCDDIDYPRQSYVMLQVTGEGDQSKLITALQKVYSVHSEKPGPGSNTVETIVHSNGLRYPAYNRVMQGLVANKVDRDGYQRNSFLIFTEKGRNEEELRDGLIRFSNGLKVSVSSEEDSFKGLGMMKSKIEAHGRDTSQKCKKHHSYDNSFVIQYYKRPRNIVQIVKRLKAQKGRNEILVNDDSGTEVGVWIRELEKGTPIRYTVVVSPNIHEIRGYNRLAKLAQGKLLVLMQDDDYPSNAGRWLRHAHHLFKMNDKLGLVGGFTGTIQGGPLTNKYGVGRAPIKFKSGFRQPFMFATLVNMGPFFIRRSYFLESGMFNGNFSCRGEPGIGFDYEFALRTWHLGYHVGVFKSEMDYHVGDWASSGTRRNRGLYKKRQTIERRNTRYHKGTYGPYDPKQCPNCLDMYYRQGLHGRPNQFSTPYNKLKGVGIKVHDLNYALKKNASQF</sequence>
<evidence type="ECO:0000313" key="4">
    <source>
        <dbReference type="EMBL" id="QDZ26072.1"/>
    </source>
</evidence>
<dbReference type="CDD" id="cd00761">
    <property type="entry name" value="Glyco_tranf_GTA_type"/>
    <property type="match status" value="1"/>
</dbReference>
<feature type="domain" description="Glycosyltransferase 2-like" evidence="3">
    <location>
        <begin position="289"/>
        <end position="449"/>
    </location>
</feature>
<evidence type="ECO:0000259" key="3">
    <source>
        <dbReference type="Pfam" id="PF00535"/>
    </source>
</evidence>
<dbReference type="InterPro" id="IPR029044">
    <property type="entry name" value="Nucleotide-diphossugar_trans"/>
</dbReference>
<evidence type="ECO:0000313" key="5">
    <source>
        <dbReference type="Proteomes" id="UP000316726"/>
    </source>
</evidence>
<keyword evidence="5" id="KW-1185">Reference proteome</keyword>
<dbReference type="InterPro" id="IPR001173">
    <property type="entry name" value="Glyco_trans_2-like"/>
</dbReference>
<dbReference type="AlphaFoldDB" id="A0A5B8N1R3"/>
<feature type="chain" id="PRO_5022759844" description="Glycosyltransferase 2-like domain-containing protein" evidence="2">
    <location>
        <begin position="21"/>
        <end position="585"/>
    </location>
</feature>
<dbReference type="EMBL" id="CP031053">
    <property type="protein sequence ID" value="QDZ26072.1"/>
    <property type="molecule type" value="Genomic_DNA"/>
</dbReference>
<reference evidence="4 5" key="1">
    <citation type="submission" date="2018-07" db="EMBL/GenBank/DDBJ databases">
        <title>The complete nuclear genome of the prasinophyte Chloropicon primus (CCMP1205).</title>
        <authorList>
            <person name="Pombert J.-F."/>
            <person name="Otis C."/>
            <person name="Turmel M."/>
            <person name="Lemieux C."/>
        </authorList>
    </citation>
    <scope>NUCLEOTIDE SEQUENCE [LARGE SCALE GENOMIC DNA]</scope>
    <source>
        <strain evidence="4 5">CCMP1205</strain>
    </source>
</reference>
<dbReference type="SUPFAM" id="SSF53448">
    <property type="entry name" value="Nucleotide-diphospho-sugar transferases"/>
    <property type="match status" value="1"/>
</dbReference>
<accession>A0A5B8N1R3</accession>
<protein>
    <recommendedName>
        <fullName evidence="3">Glycosyltransferase 2-like domain-containing protein</fullName>
    </recommendedName>
</protein>
<keyword evidence="2" id="KW-0732">Signal</keyword>